<sequence>MKAVASNLGEIPQEQRDGVYTVCGACVVCVWGDQFVCFNFQPAMWDVMGGGIAGKDGGGAVLFLIYFLGIVLVGKLESKGAQPQFVYISLPSILGFALRSGNCCVCAVVLGSFSLFFKLVVYPGTSTGKTNEMREGQEGYTRVGWVDLTVTNHRWG</sequence>
<keyword evidence="1" id="KW-0472">Membrane</keyword>
<reference evidence="2 3" key="1">
    <citation type="submission" date="2017-04" db="EMBL/GenBank/DDBJ databases">
        <title>Draft genome sequence of Tuber borchii Vittad., a whitish edible truffle.</title>
        <authorList>
            <consortium name="DOE Joint Genome Institute"/>
            <person name="Murat C."/>
            <person name="Kuo A."/>
            <person name="Barry K.W."/>
            <person name="Clum A."/>
            <person name="Dockter R.B."/>
            <person name="Fauchery L."/>
            <person name="Iotti M."/>
            <person name="Kohler A."/>
            <person name="Labutti K."/>
            <person name="Lindquist E.A."/>
            <person name="Lipzen A."/>
            <person name="Ohm R.A."/>
            <person name="Wang M."/>
            <person name="Grigoriev I.V."/>
            <person name="Zambonelli A."/>
            <person name="Martin F.M."/>
        </authorList>
    </citation>
    <scope>NUCLEOTIDE SEQUENCE [LARGE SCALE GENOMIC DNA]</scope>
    <source>
        <strain evidence="2 3">Tbo3840</strain>
    </source>
</reference>
<accession>A0A2T6ZYS5</accession>
<protein>
    <submittedName>
        <fullName evidence="2">Uncharacterized protein</fullName>
    </submittedName>
</protein>
<organism evidence="2 3">
    <name type="scientific">Tuber borchii</name>
    <name type="common">White truffle</name>
    <dbReference type="NCBI Taxonomy" id="42251"/>
    <lineage>
        <taxon>Eukaryota</taxon>
        <taxon>Fungi</taxon>
        <taxon>Dikarya</taxon>
        <taxon>Ascomycota</taxon>
        <taxon>Pezizomycotina</taxon>
        <taxon>Pezizomycetes</taxon>
        <taxon>Pezizales</taxon>
        <taxon>Tuberaceae</taxon>
        <taxon>Tuber</taxon>
    </lineage>
</organism>
<keyword evidence="1" id="KW-1133">Transmembrane helix</keyword>
<feature type="transmembrane region" description="Helical" evidence="1">
    <location>
        <begin position="57"/>
        <end position="76"/>
    </location>
</feature>
<comment type="caution">
    <text evidence="2">The sequence shown here is derived from an EMBL/GenBank/DDBJ whole genome shotgun (WGS) entry which is preliminary data.</text>
</comment>
<evidence type="ECO:0000256" key="1">
    <source>
        <dbReference type="SAM" id="Phobius"/>
    </source>
</evidence>
<name>A0A2T6ZYS5_TUBBO</name>
<dbReference type="EMBL" id="NESQ01000061">
    <property type="protein sequence ID" value="PUU80585.1"/>
    <property type="molecule type" value="Genomic_DNA"/>
</dbReference>
<dbReference type="AlphaFoldDB" id="A0A2T6ZYS5"/>
<feature type="transmembrane region" description="Helical" evidence="1">
    <location>
        <begin position="96"/>
        <end position="117"/>
    </location>
</feature>
<evidence type="ECO:0000313" key="2">
    <source>
        <dbReference type="EMBL" id="PUU80585.1"/>
    </source>
</evidence>
<gene>
    <name evidence="2" type="ORF">B9Z19DRAFT_1079007</name>
</gene>
<keyword evidence="3" id="KW-1185">Reference proteome</keyword>
<proteinExistence type="predicted"/>
<evidence type="ECO:0000313" key="3">
    <source>
        <dbReference type="Proteomes" id="UP000244722"/>
    </source>
</evidence>
<keyword evidence="1" id="KW-0812">Transmembrane</keyword>
<dbReference type="Proteomes" id="UP000244722">
    <property type="component" value="Unassembled WGS sequence"/>
</dbReference>